<feature type="short sequence motif" description="DEAH box" evidence="9">
    <location>
        <begin position="482"/>
        <end position="485"/>
    </location>
</feature>
<dbReference type="InterPro" id="IPR014001">
    <property type="entry name" value="Helicase_ATP-bd"/>
</dbReference>
<dbReference type="SUPFAM" id="SSF53098">
    <property type="entry name" value="Ribonuclease H-like"/>
    <property type="match status" value="1"/>
</dbReference>
<keyword evidence="5 9" id="KW-0067">ATP-binding</keyword>
<dbReference type="eggNOG" id="COG0847">
    <property type="taxonomic scope" value="Bacteria"/>
</dbReference>
<keyword evidence="4 9" id="KW-0378">Hydrolase</keyword>
<dbReference type="InterPro" id="IPR006555">
    <property type="entry name" value="ATP-dep_Helicase_C"/>
</dbReference>
<dbReference type="SMART" id="SM00479">
    <property type="entry name" value="EXOIII"/>
    <property type="match status" value="1"/>
</dbReference>
<evidence type="ECO:0000256" key="6">
    <source>
        <dbReference type="ARBA" id="ARBA00025483"/>
    </source>
</evidence>
<dbReference type="AlphaFoldDB" id="B0VES4"/>
<dbReference type="InterPro" id="IPR036397">
    <property type="entry name" value="RNaseH_sf"/>
</dbReference>
<dbReference type="InterPro" id="IPR012337">
    <property type="entry name" value="RNaseH-like_sf"/>
</dbReference>
<dbReference type="SUPFAM" id="SSF52540">
    <property type="entry name" value="P-loop containing nucleoside triphosphate hydrolases"/>
    <property type="match status" value="2"/>
</dbReference>
<feature type="binding site" evidence="9">
    <location>
        <begin position="299"/>
        <end position="306"/>
    </location>
    <ligand>
        <name>ATP</name>
        <dbReference type="ChEBI" id="CHEBI:30616"/>
    </ligand>
</feature>
<evidence type="ECO:0000313" key="11">
    <source>
        <dbReference type="EMBL" id="CAO81392.1"/>
    </source>
</evidence>
<dbReference type="GO" id="GO:0003887">
    <property type="term" value="F:DNA-directed DNA polymerase activity"/>
    <property type="evidence" value="ECO:0007669"/>
    <property type="project" value="InterPro"/>
</dbReference>
<dbReference type="HOGENOM" id="CLU_012117_1_0_0"/>
<dbReference type="GO" id="GO:0043139">
    <property type="term" value="F:5'-3' DNA helicase activity"/>
    <property type="evidence" value="ECO:0007669"/>
    <property type="project" value="UniProtKB-EC"/>
</dbReference>
<dbReference type="Pfam" id="PF00929">
    <property type="entry name" value="RNase_T"/>
    <property type="match status" value="1"/>
</dbReference>
<dbReference type="EMBL" id="CU466930">
    <property type="protein sequence ID" value="CAO81392.1"/>
    <property type="molecule type" value="Genomic_DNA"/>
</dbReference>
<dbReference type="SMART" id="SM00491">
    <property type="entry name" value="HELICc2"/>
    <property type="match status" value="1"/>
</dbReference>
<name>B0VES4_CLOAI</name>
<dbReference type="GO" id="GO:0006260">
    <property type="term" value="P:DNA replication"/>
    <property type="evidence" value="ECO:0007669"/>
    <property type="project" value="InterPro"/>
</dbReference>
<dbReference type="Gene3D" id="3.30.420.10">
    <property type="entry name" value="Ribonuclease H-like superfamily/Ribonuclease H"/>
    <property type="match status" value="1"/>
</dbReference>
<dbReference type="InterPro" id="IPR006054">
    <property type="entry name" value="DnaQ"/>
</dbReference>
<dbReference type="OrthoDB" id="9803913at2"/>
<dbReference type="PANTHER" id="PTHR11472">
    <property type="entry name" value="DNA REPAIR DEAD HELICASE RAD3/XP-D SUBFAMILY MEMBER"/>
    <property type="match status" value="1"/>
</dbReference>
<dbReference type="InterPro" id="IPR013520">
    <property type="entry name" value="Ribonucl_H"/>
</dbReference>
<gene>
    <name evidence="9" type="primary">dinG</name>
    <name evidence="11" type="ordered locus">CLOAM1545</name>
</gene>
<comment type="cofactor">
    <cofactor evidence="1">
        <name>[4Fe-4S] cluster</name>
        <dbReference type="ChEBI" id="CHEBI:49883"/>
    </cofactor>
</comment>
<evidence type="ECO:0000256" key="3">
    <source>
        <dbReference type="ARBA" id="ARBA00022741"/>
    </source>
</evidence>
<dbReference type="GO" id="GO:0003677">
    <property type="term" value="F:DNA binding"/>
    <property type="evidence" value="ECO:0007669"/>
    <property type="project" value="InterPro"/>
</dbReference>
<dbReference type="PROSITE" id="PS51193">
    <property type="entry name" value="HELICASE_ATP_BIND_2"/>
    <property type="match status" value="1"/>
</dbReference>
<evidence type="ECO:0000313" key="12">
    <source>
        <dbReference type="Proteomes" id="UP000002019"/>
    </source>
</evidence>
<dbReference type="SMART" id="SM00487">
    <property type="entry name" value="DEXDc"/>
    <property type="match status" value="1"/>
</dbReference>
<organism evidence="11 12">
    <name type="scientific">Cloacimonas acidaminovorans (strain Evry)</name>
    <dbReference type="NCBI Taxonomy" id="459349"/>
    <lineage>
        <taxon>Bacteria</taxon>
        <taxon>Pseudomonadati</taxon>
        <taxon>Candidatus Cloacimonadota</taxon>
        <taxon>Candidatus Cloacimonadia</taxon>
        <taxon>Candidatus Cloacimonadales</taxon>
        <taxon>Candidatus Cloacimonadaceae</taxon>
        <taxon>Candidatus Cloacimonas</taxon>
    </lineage>
</organism>
<evidence type="ECO:0000256" key="8">
    <source>
        <dbReference type="ARBA" id="ARBA00048954"/>
    </source>
</evidence>
<keyword evidence="9" id="KW-0269">Exonuclease</keyword>
<keyword evidence="11" id="KW-0548">Nucleotidyltransferase</keyword>
<dbReference type="Pfam" id="PF00270">
    <property type="entry name" value="DEAD"/>
    <property type="match status" value="1"/>
</dbReference>
<keyword evidence="12" id="KW-1185">Reference proteome</keyword>
<reference evidence="11 12" key="1">
    <citation type="journal article" date="2008" name="J. Bacteriol.">
        <title>'Candidatus Cloacamonas acidaminovorans': genome sequence reconstruction provides a first glimpse of a new bacterial division.</title>
        <authorList>
            <person name="Pelletier E."/>
            <person name="Kreimeyer A."/>
            <person name="Bocs S."/>
            <person name="Rouy Z."/>
            <person name="Gyapay G."/>
            <person name="Chouari R."/>
            <person name="Riviere D."/>
            <person name="Ganesan A."/>
            <person name="Daegelen P."/>
            <person name="Sghir A."/>
            <person name="Cohen G.N."/>
            <person name="Medigue C."/>
            <person name="Weissenbach J."/>
            <person name="Le Paslier D."/>
        </authorList>
    </citation>
    <scope>NUCLEOTIDE SEQUENCE [LARGE SCALE GENOMIC DNA]</scope>
    <source>
        <strain evidence="12">Evry</strain>
    </source>
</reference>
<dbReference type="EC" id="3.1.-.-" evidence="9"/>
<protein>
    <recommendedName>
        <fullName evidence="9">3'-5' exonuclease DinG</fullName>
        <ecNumber evidence="9">3.1.-.-</ecNumber>
    </recommendedName>
</protein>
<dbReference type="STRING" id="459349.CLOAM1545"/>
<feature type="domain" description="Helicase ATP-binding" evidence="10">
    <location>
        <begin position="264"/>
        <end position="555"/>
    </location>
</feature>
<dbReference type="HAMAP" id="MF_02206">
    <property type="entry name" value="DinG_exonucl"/>
    <property type="match status" value="1"/>
</dbReference>
<keyword evidence="2 9" id="KW-0540">Nuclease</keyword>
<comment type="function">
    <text evidence="6">DNA polymerase III is a complex, multichain enzyme responsible for most of the replicative synthesis in bacteria. The epsilon subunit contain the editing function and is a proofreading 3'-5' exonuclease.</text>
</comment>
<evidence type="ECO:0000256" key="4">
    <source>
        <dbReference type="ARBA" id="ARBA00022801"/>
    </source>
</evidence>
<comment type="subunit">
    <text evidence="7">DNA polymerase III contains a core (composed of alpha, epsilon and theta chains) that associates with a tau subunit. This core dimerizes to form the POLIII' complex. PolIII' associates with the gamma complex (composed of gamma, delta, delta', psi and chi chains) and with the beta chain to form the complete DNA polymerase III complex.</text>
</comment>
<evidence type="ECO:0000256" key="7">
    <source>
        <dbReference type="ARBA" id="ARBA00026073"/>
    </source>
</evidence>
<dbReference type="CDD" id="cd06127">
    <property type="entry name" value="DEDDh"/>
    <property type="match status" value="1"/>
</dbReference>
<dbReference type="eggNOG" id="COG1199">
    <property type="taxonomic scope" value="Bacteria"/>
</dbReference>
<proteinExistence type="inferred from homology"/>
<dbReference type="InterPro" id="IPR011545">
    <property type="entry name" value="DEAD/DEAH_box_helicase_dom"/>
</dbReference>
<dbReference type="InterPro" id="IPR027417">
    <property type="entry name" value="P-loop_NTPase"/>
</dbReference>
<evidence type="ECO:0000256" key="2">
    <source>
        <dbReference type="ARBA" id="ARBA00022722"/>
    </source>
</evidence>
<dbReference type="PANTHER" id="PTHR11472:SF34">
    <property type="entry name" value="REGULATOR OF TELOMERE ELONGATION HELICASE 1"/>
    <property type="match status" value="1"/>
</dbReference>
<evidence type="ECO:0000256" key="1">
    <source>
        <dbReference type="ARBA" id="ARBA00001966"/>
    </source>
</evidence>
<dbReference type="FunFam" id="3.30.420.10:FF:000045">
    <property type="entry name" value="3'-5' exonuclease DinG"/>
    <property type="match status" value="1"/>
</dbReference>
<keyword evidence="3 9" id="KW-0547">Nucleotide-binding</keyword>
<dbReference type="Gene3D" id="3.40.50.300">
    <property type="entry name" value="P-loop containing nucleotide triphosphate hydrolases"/>
    <property type="match status" value="2"/>
</dbReference>
<comment type="catalytic activity">
    <reaction evidence="8">
        <text>ATP + H2O = ADP + phosphate + H(+)</text>
        <dbReference type="Rhea" id="RHEA:13065"/>
        <dbReference type="ChEBI" id="CHEBI:15377"/>
        <dbReference type="ChEBI" id="CHEBI:15378"/>
        <dbReference type="ChEBI" id="CHEBI:30616"/>
        <dbReference type="ChEBI" id="CHEBI:43474"/>
        <dbReference type="ChEBI" id="CHEBI:456216"/>
        <dbReference type="EC" id="5.6.2.3"/>
    </reaction>
</comment>
<sequence length="960" mass="108997">MESINNEVKNTENFNNLPLEQLEFVAIDIETTGLNSEWDEIIQIAGMRFKGEEVVNQFVSLVKPKGKVPKFIEHLTHISPQELKTAPPIKEVLKDFCNFIGDSILVGHNIGFDFNFLNQFIVDNGGFPISNMHWDTAEIGRIYLPFTTDHKLSTLVSFFGIELMNAHQADADALATGKLFNALTNYILNHYGYMLNARLMDLAMQANLKSGLYEYIKWIVRQQRSSALSGKKTVPVVNELNNVIEHIAAGSIKSIPEVFAEDGIFASKFPNFEFRSGQMTMAEEVADAFSKQDFLVVEAGTGVGKSFAYLVPAIDFSNRNKSKVIVSTNTKNLQEQLFFKDLPQLKKILPLPFQAVLVKGRENYICERRWQELLQEQTRGITSYDAYGLLNLLVWKEHTNTGDVSENSSFDKNRFGVLWHKICSDRYLCGGRKCPLFQSCYVMKLRKNIETASIVVANHSLLLADAQMDNSTLGEYQYLVIDEAHNLMSAASKNLGFTLSYVDLNSLFNQLVYTSRKYSGGFLSQIIQTLQKSMLTTDQKTHIETLCTKLTGEIDSQRQVITKLFSLAEDHCVEAKSYNKLRIKDINAFEDIYTLLKELSLAFKDIMKDLTALDNVFSTLNSNQVKDLDVLKDNLKGYLSRYMETEEIILQLLNPDLDNYALWIENDPNSERNVPISTFCYAPVEVGEHLNRLLYQNIPCIIFTSATLSIRGSFKFFLNQSGLSLVTEKNVRQSIVESPFDYDKQSLLLIGSFLPEYKDKFFQSQALGCLEQILTTTNVGTMALFTSYKDLDAVYDHLSDTLFHLNRPFFAQGKGVSRNSLLDEFKKSKNAVLLGTSSFWEGVDIQGDSLSLLILYKIPFQVPSEPLVEALIDKLERENKDSFMHLMLPNALLRLRQGFGRLIRSKTDRGVVLIMDSRVSKKKYGIYFKQILPGRCIELKDEQHLISEIGKFFNPLPANI</sequence>
<keyword evidence="11" id="KW-0808">Transferase</keyword>
<accession>B0VES4</accession>
<dbReference type="GO" id="GO:0005524">
    <property type="term" value="F:ATP binding"/>
    <property type="evidence" value="ECO:0007669"/>
    <property type="project" value="UniProtKB-UniRule"/>
</dbReference>
<dbReference type="Pfam" id="PF13307">
    <property type="entry name" value="Helicase_C_2"/>
    <property type="match status" value="1"/>
</dbReference>
<dbReference type="Proteomes" id="UP000002019">
    <property type="component" value="Chromosome"/>
</dbReference>
<comment type="similarity">
    <text evidence="9">Belongs to the helicase family. DinG subfamily. Type 2 sub-subfamily.</text>
</comment>
<dbReference type="NCBIfam" id="TIGR00573">
    <property type="entry name" value="dnaq"/>
    <property type="match status" value="1"/>
</dbReference>
<evidence type="ECO:0000256" key="9">
    <source>
        <dbReference type="HAMAP-Rule" id="MF_02206"/>
    </source>
</evidence>
<dbReference type="InterPro" id="IPR014013">
    <property type="entry name" value="Helic_SF1/SF2_ATP-bd_DinG/Rad3"/>
</dbReference>
<dbReference type="GO" id="GO:0016887">
    <property type="term" value="F:ATP hydrolysis activity"/>
    <property type="evidence" value="ECO:0007669"/>
    <property type="project" value="RHEA"/>
</dbReference>
<evidence type="ECO:0000256" key="5">
    <source>
        <dbReference type="ARBA" id="ARBA00022840"/>
    </source>
</evidence>
<dbReference type="InterPro" id="IPR045028">
    <property type="entry name" value="DinG/Rad3-like"/>
</dbReference>
<dbReference type="KEGG" id="caci:CLOAM1545"/>
<dbReference type="RefSeq" id="WP_015425250.1">
    <property type="nucleotide sequence ID" value="NC_020449.1"/>
</dbReference>
<dbReference type="GO" id="GO:0008408">
    <property type="term" value="F:3'-5' exonuclease activity"/>
    <property type="evidence" value="ECO:0007669"/>
    <property type="project" value="UniProtKB-UniRule"/>
</dbReference>
<evidence type="ECO:0000259" key="10">
    <source>
        <dbReference type="PROSITE" id="PS51193"/>
    </source>
</evidence>
<dbReference type="InterPro" id="IPR006310">
    <property type="entry name" value="DinG"/>
</dbReference>